<comment type="similarity">
    <text evidence="10">Belongs to the CRISPR-associated endonuclease Cas1 family.</text>
</comment>
<comment type="function">
    <text evidence="10">CRISPR (clustered regularly interspaced short palindromic repeat), is an adaptive immune system that provides protection against mobile genetic elements (viruses, transposable elements and conjugative plasmids). CRISPR clusters contain spacers, sequences complementary to antecedent mobile elements, and target invading nucleic acids. CRISPR clusters are transcribed and processed into CRISPR RNA (crRNA). Acts as a dsDNA endonuclease. Involved in the integration of spacer DNA into the CRISPR cassette.</text>
</comment>
<dbReference type="AlphaFoldDB" id="A0A2K2U880"/>
<organism evidence="11 12">
    <name type="scientific">Rubneribacter badeniensis</name>
    <dbReference type="NCBI Taxonomy" id="2070688"/>
    <lineage>
        <taxon>Bacteria</taxon>
        <taxon>Bacillati</taxon>
        <taxon>Actinomycetota</taxon>
        <taxon>Coriobacteriia</taxon>
        <taxon>Eggerthellales</taxon>
        <taxon>Eggerthellaceae</taxon>
        <taxon>Rubneribacter</taxon>
    </lineage>
</organism>
<keyword evidence="4 10" id="KW-0378">Hydrolase</keyword>
<dbReference type="CDD" id="cd09721">
    <property type="entry name" value="Cas1_I-C"/>
    <property type="match status" value="1"/>
</dbReference>
<evidence type="ECO:0000256" key="10">
    <source>
        <dbReference type="HAMAP-Rule" id="MF_01470"/>
    </source>
</evidence>
<proteinExistence type="inferred from homology"/>
<name>A0A2K2U880_9ACTN</name>
<reference evidence="11 12" key="1">
    <citation type="journal article" date="2018" name="Int. J. Syst. Evol. Microbiol.">
        <title>Rubneribacter badeniensis gen. nov., sp. nov. and Enteroscipio rubneri gen. nov., sp. nov., new members of the Eggerthellaceae isolated from human faeces.</title>
        <authorList>
            <person name="Danylec N."/>
            <person name="Gobl A."/>
            <person name="Stoll D.A."/>
            <person name="Hetzer B."/>
            <person name="Kulling S.E."/>
            <person name="Huch M."/>
        </authorList>
    </citation>
    <scope>NUCLEOTIDE SEQUENCE [LARGE SCALE GENOMIC DNA]</scope>
    <source>
        <strain evidence="11 12">ResAG-85</strain>
    </source>
</reference>
<dbReference type="PANTHER" id="PTHR34353">
    <property type="entry name" value="CRISPR-ASSOCIATED ENDONUCLEASE CAS1 1"/>
    <property type="match status" value="1"/>
</dbReference>
<dbReference type="NCBIfam" id="TIGR03640">
    <property type="entry name" value="cas1_DVULG"/>
    <property type="match status" value="1"/>
</dbReference>
<keyword evidence="1 10" id="KW-0540">Nuclease</keyword>
<evidence type="ECO:0000313" key="12">
    <source>
        <dbReference type="Proteomes" id="UP000236488"/>
    </source>
</evidence>
<dbReference type="Gene3D" id="1.20.120.920">
    <property type="entry name" value="CRISPR-associated endonuclease Cas1, C-terminal domain"/>
    <property type="match status" value="1"/>
</dbReference>
<evidence type="ECO:0000256" key="3">
    <source>
        <dbReference type="ARBA" id="ARBA00022759"/>
    </source>
</evidence>
<keyword evidence="5 10" id="KW-0460">Magnesium</keyword>
<evidence type="ECO:0000313" key="11">
    <source>
        <dbReference type="EMBL" id="PNV66390.1"/>
    </source>
</evidence>
<dbReference type="InterPro" id="IPR042211">
    <property type="entry name" value="CRISPR-assoc_Cas1_N"/>
</dbReference>
<dbReference type="EMBL" id="PPEL01000003">
    <property type="protein sequence ID" value="PNV66390.1"/>
    <property type="molecule type" value="Genomic_DNA"/>
</dbReference>
<feature type="binding site" evidence="10">
    <location>
        <position position="166"/>
    </location>
    <ligand>
        <name>Mn(2+)</name>
        <dbReference type="ChEBI" id="CHEBI:29035"/>
    </ligand>
</feature>
<dbReference type="GO" id="GO:0003677">
    <property type="term" value="F:DNA binding"/>
    <property type="evidence" value="ECO:0007669"/>
    <property type="project" value="UniProtKB-KW"/>
</dbReference>
<keyword evidence="2 10" id="KW-0479">Metal-binding</keyword>
<comment type="caution">
    <text evidence="11">The sequence shown here is derived from an EMBL/GenBank/DDBJ whole genome shotgun (WGS) entry which is preliminary data.</text>
</comment>
<dbReference type="Proteomes" id="UP000236488">
    <property type="component" value="Unassembled WGS sequence"/>
</dbReference>
<comment type="subunit">
    <text evidence="9 10">Homodimer, forms a heterotetramer with a Cas2 homodimer.</text>
</comment>
<evidence type="ECO:0000256" key="4">
    <source>
        <dbReference type="ARBA" id="ARBA00022801"/>
    </source>
</evidence>
<dbReference type="HAMAP" id="MF_01470">
    <property type="entry name" value="Cas1"/>
    <property type="match status" value="1"/>
</dbReference>
<dbReference type="GO" id="GO:0004520">
    <property type="term" value="F:DNA endonuclease activity"/>
    <property type="evidence" value="ECO:0007669"/>
    <property type="project" value="InterPro"/>
</dbReference>
<dbReference type="InterPro" id="IPR042206">
    <property type="entry name" value="CRISPR-assoc_Cas1_C"/>
</dbReference>
<dbReference type="EC" id="3.1.-.-" evidence="10"/>
<dbReference type="GO" id="GO:0051607">
    <property type="term" value="P:defense response to virus"/>
    <property type="evidence" value="ECO:0007669"/>
    <property type="project" value="UniProtKB-UniRule"/>
</dbReference>
<feature type="binding site" evidence="10">
    <location>
        <position position="234"/>
    </location>
    <ligand>
        <name>Mn(2+)</name>
        <dbReference type="ChEBI" id="CHEBI:29035"/>
    </ligand>
</feature>
<dbReference type="InterPro" id="IPR002729">
    <property type="entry name" value="CRISPR-assoc_Cas1"/>
</dbReference>
<keyword evidence="6 10" id="KW-0051">Antiviral defense</keyword>
<dbReference type="Pfam" id="PF01867">
    <property type="entry name" value="Cas_Cas1"/>
    <property type="match status" value="1"/>
</dbReference>
<dbReference type="GO" id="GO:0046872">
    <property type="term" value="F:metal ion binding"/>
    <property type="evidence" value="ECO:0007669"/>
    <property type="project" value="UniProtKB-UniRule"/>
</dbReference>
<keyword evidence="8 10" id="KW-0464">Manganese</keyword>
<evidence type="ECO:0000256" key="9">
    <source>
        <dbReference type="ARBA" id="ARBA00038592"/>
    </source>
</evidence>
<sequence length="343" mass="38464">MRRLLNTLYVFTEDAYLALDGENVVVRRGEGELGRVPLHTLEGILCFSYRGASPGLMGACAERGVALSFFDRKGRFLAGVHGEQRGNVLLRKAQYAWSEDPEKSVAVARNFIVGKLYNGRWVLERAVRDHGLRIDADAVKAASGRLDASMRGAASCESMDRLRGIEGDAAAEYFGVFDELILRDKEAFRFAGRVRRPPTDAVNAMLSLFYAVLAHDCAAALEGVGLDPYVGFMHVDRPGRRSLALDLMEELRPIMADRFVLSAVNNRVMRPGQFERRESGEVRLTDEGRRALFGAWQERKRETIMHPFLKEKIPRGLVPHVQALLLARCIRGDLDGYPPFLWK</sequence>
<dbReference type="InterPro" id="IPR050646">
    <property type="entry name" value="Cas1"/>
</dbReference>
<protein>
    <recommendedName>
        <fullName evidence="10">CRISPR-associated endonuclease Cas1</fullName>
        <ecNumber evidence="10">3.1.-.-</ecNumber>
    </recommendedName>
</protein>
<dbReference type="InterPro" id="IPR019856">
    <property type="entry name" value="CRISPR-assoc_Cas1_DVULG"/>
</dbReference>
<keyword evidence="12" id="KW-1185">Reference proteome</keyword>
<feature type="binding site" evidence="10">
    <location>
        <position position="249"/>
    </location>
    <ligand>
        <name>Mn(2+)</name>
        <dbReference type="ChEBI" id="CHEBI:29035"/>
    </ligand>
</feature>
<dbReference type="Gene3D" id="3.100.10.20">
    <property type="entry name" value="CRISPR-associated endonuclease Cas1, N-terminal domain"/>
    <property type="match status" value="1"/>
</dbReference>
<dbReference type="PANTHER" id="PTHR34353:SF2">
    <property type="entry name" value="CRISPR-ASSOCIATED ENDONUCLEASE CAS1 1"/>
    <property type="match status" value="1"/>
</dbReference>
<evidence type="ECO:0000256" key="8">
    <source>
        <dbReference type="ARBA" id="ARBA00023211"/>
    </source>
</evidence>
<dbReference type="GO" id="GO:0016787">
    <property type="term" value="F:hydrolase activity"/>
    <property type="evidence" value="ECO:0007669"/>
    <property type="project" value="UniProtKB-KW"/>
</dbReference>
<dbReference type="GO" id="GO:0043571">
    <property type="term" value="P:maintenance of CRISPR repeat elements"/>
    <property type="evidence" value="ECO:0007669"/>
    <property type="project" value="UniProtKB-UniRule"/>
</dbReference>
<evidence type="ECO:0000256" key="7">
    <source>
        <dbReference type="ARBA" id="ARBA00023125"/>
    </source>
</evidence>
<accession>A0A2K2U880</accession>
<evidence type="ECO:0000256" key="6">
    <source>
        <dbReference type="ARBA" id="ARBA00023118"/>
    </source>
</evidence>
<keyword evidence="3 10" id="KW-0255">Endonuclease</keyword>
<dbReference type="RefSeq" id="WP_103262476.1">
    <property type="nucleotide sequence ID" value="NZ_PPEL01000003.1"/>
</dbReference>
<gene>
    <name evidence="10" type="primary">cas1</name>
    <name evidence="11" type="ORF">C2L80_01460</name>
</gene>
<keyword evidence="7 10" id="KW-0238">DNA-binding</keyword>
<dbReference type="NCBIfam" id="TIGR00287">
    <property type="entry name" value="cas1"/>
    <property type="match status" value="1"/>
</dbReference>
<comment type="cofactor">
    <cofactor evidence="10">
        <name>Mg(2+)</name>
        <dbReference type="ChEBI" id="CHEBI:18420"/>
    </cofactor>
    <cofactor evidence="10">
        <name>Mn(2+)</name>
        <dbReference type="ChEBI" id="CHEBI:29035"/>
    </cofactor>
</comment>
<evidence type="ECO:0000256" key="5">
    <source>
        <dbReference type="ARBA" id="ARBA00022842"/>
    </source>
</evidence>
<evidence type="ECO:0000256" key="1">
    <source>
        <dbReference type="ARBA" id="ARBA00022722"/>
    </source>
</evidence>
<evidence type="ECO:0000256" key="2">
    <source>
        <dbReference type="ARBA" id="ARBA00022723"/>
    </source>
</evidence>